<evidence type="ECO:0000313" key="1">
    <source>
        <dbReference type="EMBL" id="AKH47836.1"/>
    </source>
</evidence>
<name>A0A0F7L9R3_9VIRU</name>
<dbReference type="EMBL" id="KR029599">
    <property type="protein sequence ID" value="AKH47836.1"/>
    <property type="molecule type" value="Genomic_DNA"/>
</dbReference>
<accession>A0A0F7L9R3</accession>
<reference evidence="1" key="2">
    <citation type="submission" date="2015-03" db="EMBL/GenBank/DDBJ databases">
        <authorList>
            <person name="Chow C.-E.T."/>
            <person name="Winget D.M."/>
            <person name="White R.A.III."/>
            <person name="Hallam S.J."/>
            <person name="Suttle C.A."/>
        </authorList>
    </citation>
    <scope>NUCLEOTIDE SEQUENCE</scope>
    <source>
        <strain evidence="1">Oxic1_4</strain>
    </source>
</reference>
<proteinExistence type="predicted"/>
<protein>
    <submittedName>
        <fullName evidence="1">Uncharacterized protein</fullName>
    </submittedName>
</protein>
<sequence length="70" mass="7512">MNACLGAVDKVNSYSVAVAVIHLNNIIRTGSESEVDQGVRGCCCWVTDKGLLLEHVKVDRKAIKGVVLKS</sequence>
<reference evidence="1" key="1">
    <citation type="journal article" date="2015" name="Front. Microbiol.">
        <title>Combining genomic sequencing methods to explore viral diversity and reveal potential virus-host interactions.</title>
        <authorList>
            <person name="Chow C.E."/>
            <person name="Winget D.M."/>
            <person name="White R.A.III."/>
            <person name="Hallam S.J."/>
            <person name="Suttle C.A."/>
        </authorList>
    </citation>
    <scope>NUCLEOTIDE SEQUENCE</scope>
    <source>
        <strain evidence="1">Oxic1_4</strain>
    </source>
</reference>
<organism evidence="1">
    <name type="scientific">uncultured marine virus</name>
    <dbReference type="NCBI Taxonomy" id="186617"/>
    <lineage>
        <taxon>Viruses</taxon>
        <taxon>environmental samples</taxon>
    </lineage>
</organism>